<dbReference type="RefSeq" id="WP_089731871.1">
    <property type="nucleotide sequence ID" value="NZ_FNIA01000004.1"/>
</dbReference>
<evidence type="ECO:0000256" key="1">
    <source>
        <dbReference type="ARBA" id="ARBA00022679"/>
    </source>
</evidence>
<dbReference type="SUPFAM" id="SSF52467">
    <property type="entry name" value="DHS-like NAD/FAD-binding domain"/>
    <property type="match status" value="1"/>
</dbReference>
<evidence type="ECO:0000313" key="5">
    <source>
        <dbReference type="EMBL" id="SDM58528.1"/>
    </source>
</evidence>
<dbReference type="GO" id="GO:0046872">
    <property type="term" value="F:metal ion binding"/>
    <property type="evidence" value="ECO:0007669"/>
    <property type="project" value="UniProtKB-KW"/>
</dbReference>
<reference evidence="5 6" key="1">
    <citation type="submission" date="2016-10" db="EMBL/GenBank/DDBJ databases">
        <authorList>
            <person name="de Groot N.N."/>
        </authorList>
    </citation>
    <scope>NUCLEOTIDE SEQUENCE [LARGE SCALE GENOMIC DNA]</scope>
    <source>
        <strain evidence="6">EB21,IBRC-M 10013,KCTC 4048</strain>
    </source>
</reference>
<keyword evidence="3" id="KW-0479">Metal-binding</keyword>
<accession>A0A1G9UF58</accession>
<feature type="domain" description="Deacetylase sirtuin-type" evidence="4">
    <location>
        <begin position="1"/>
        <end position="250"/>
    </location>
</feature>
<dbReference type="PROSITE" id="PS50305">
    <property type="entry name" value="SIRTUIN"/>
    <property type="match status" value="1"/>
</dbReference>
<dbReference type="Gene3D" id="3.30.1600.10">
    <property type="entry name" value="SIR2/SIRT2 'Small Domain"/>
    <property type="match status" value="1"/>
</dbReference>
<dbReference type="InterPro" id="IPR026591">
    <property type="entry name" value="Sirtuin_cat_small_dom_sf"/>
</dbReference>
<keyword evidence="6" id="KW-1185">Reference proteome</keyword>
<dbReference type="STRING" id="996166.SAMN05192554_10494"/>
<dbReference type="InterPro" id="IPR050134">
    <property type="entry name" value="NAD-dep_sirtuin_deacylases"/>
</dbReference>
<dbReference type="GO" id="GO:0017136">
    <property type="term" value="F:histone deacetylase activity, NAD-dependent"/>
    <property type="evidence" value="ECO:0007669"/>
    <property type="project" value="TreeGrafter"/>
</dbReference>
<dbReference type="NCBIfam" id="NF001753">
    <property type="entry name" value="PRK00481.1-3"/>
    <property type="match status" value="1"/>
</dbReference>
<dbReference type="InterPro" id="IPR029035">
    <property type="entry name" value="DHS-like_NAD/FAD-binding_dom"/>
</dbReference>
<evidence type="ECO:0000313" key="6">
    <source>
        <dbReference type="Proteomes" id="UP000199370"/>
    </source>
</evidence>
<dbReference type="InterPro" id="IPR026590">
    <property type="entry name" value="Ssirtuin_cat_dom"/>
</dbReference>
<evidence type="ECO:0000259" key="4">
    <source>
        <dbReference type="PROSITE" id="PS50305"/>
    </source>
</evidence>
<sequence length="252" mass="26680">MTDPDTVAAAIADADEVVALTGAGLSTASGIPDFRSEGGLWDEFDEQAFTLRRYRAQPDRFWADWLSLHDHFFDGEVAPNPAHDALARLEETGHLDALLTQNVDGLHGEAGSETVVHLHGTGTSATCPDCGASIAVEAARERVDAGAGAPACDCGGVYKPDTVLFGEQLPRTALQAARRRAETADVFLAAGSSLTVDPAALLPDSALRNGATLVVVNLDRTKYADRADHVAREPVEEFLPAVADRLLDGEHD</sequence>
<dbReference type="PANTHER" id="PTHR11085">
    <property type="entry name" value="NAD-DEPENDENT PROTEIN DEACYLASE SIRTUIN-5, MITOCHONDRIAL-RELATED"/>
    <property type="match status" value="1"/>
</dbReference>
<keyword evidence="3" id="KW-0862">Zinc</keyword>
<dbReference type="GO" id="GO:0070403">
    <property type="term" value="F:NAD+ binding"/>
    <property type="evidence" value="ECO:0007669"/>
    <property type="project" value="InterPro"/>
</dbReference>
<dbReference type="Proteomes" id="UP000199370">
    <property type="component" value="Unassembled WGS sequence"/>
</dbReference>
<name>A0A1G9UF58_9EURY</name>
<feature type="binding site" evidence="3">
    <location>
        <position position="130"/>
    </location>
    <ligand>
        <name>Zn(2+)</name>
        <dbReference type="ChEBI" id="CHEBI:29105"/>
    </ligand>
</feature>
<feature type="active site" description="Proton acceptor" evidence="3">
    <location>
        <position position="119"/>
    </location>
</feature>
<dbReference type="PANTHER" id="PTHR11085:SF10">
    <property type="entry name" value="NAD-DEPENDENT PROTEIN DEACYLASE SIRTUIN-5, MITOCHONDRIAL-RELATED"/>
    <property type="match status" value="1"/>
</dbReference>
<keyword evidence="1" id="KW-0808">Transferase</keyword>
<feature type="binding site" evidence="3">
    <location>
        <position position="154"/>
    </location>
    <ligand>
        <name>Zn(2+)</name>
        <dbReference type="ChEBI" id="CHEBI:29105"/>
    </ligand>
</feature>
<dbReference type="InterPro" id="IPR003000">
    <property type="entry name" value="Sirtuin"/>
</dbReference>
<dbReference type="CDD" id="cd01407">
    <property type="entry name" value="SIR2-fam"/>
    <property type="match status" value="1"/>
</dbReference>
<feature type="binding site" evidence="3">
    <location>
        <position position="152"/>
    </location>
    <ligand>
        <name>Zn(2+)</name>
        <dbReference type="ChEBI" id="CHEBI:29105"/>
    </ligand>
</feature>
<evidence type="ECO:0000256" key="3">
    <source>
        <dbReference type="PROSITE-ProRule" id="PRU00236"/>
    </source>
</evidence>
<organism evidence="5 6">
    <name type="scientific">Haloarchaeobius iranensis</name>
    <dbReference type="NCBI Taxonomy" id="996166"/>
    <lineage>
        <taxon>Archaea</taxon>
        <taxon>Methanobacteriati</taxon>
        <taxon>Methanobacteriota</taxon>
        <taxon>Stenosarchaea group</taxon>
        <taxon>Halobacteria</taxon>
        <taxon>Halobacteriales</taxon>
        <taxon>Halorubellaceae</taxon>
        <taxon>Haloarchaeobius</taxon>
    </lineage>
</organism>
<keyword evidence="2" id="KW-0520">NAD</keyword>
<feature type="binding site" evidence="3">
    <location>
        <position position="127"/>
    </location>
    <ligand>
        <name>Zn(2+)</name>
        <dbReference type="ChEBI" id="CHEBI:29105"/>
    </ligand>
</feature>
<dbReference type="EMBL" id="FNIA01000004">
    <property type="protein sequence ID" value="SDM58528.1"/>
    <property type="molecule type" value="Genomic_DNA"/>
</dbReference>
<dbReference type="Gene3D" id="3.40.50.1220">
    <property type="entry name" value="TPP-binding domain"/>
    <property type="match status" value="1"/>
</dbReference>
<gene>
    <name evidence="5" type="ORF">SAMN05192554_10494</name>
</gene>
<protein>
    <submittedName>
        <fullName evidence="5">NAD-dependent deacetylase</fullName>
    </submittedName>
</protein>
<proteinExistence type="predicted"/>
<evidence type="ECO:0000256" key="2">
    <source>
        <dbReference type="ARBA" id="ARBA00023027"/>
    </source>
</evidence>
<dbReference type="AlphaFoldDB" id="A0A1G9UF58"/>
<dbReference type="OrthoDB" id="728at2157"/>
<dbReference type="Pfam" id="PF02146">
    <property type="entry name" value="SIR2"/>
    <property type="match status" value="1"/>
</dbReference>